<dbReference type="Pfam" id="PF01592">
    <property type="entry name" value="NifU_N"/>
    <property type="match status" value="1"/>
</dbReference>
<organism evidence="2 3">
    <name type="scientific">Pseudaminobacter soli</name>
    <name type="common">ex Li et al. 2025</name>
    <dbReference type="NCBI Taxonomy" id="1295366"/>
    <lineage>
        <taxon>Bacteria</taxon>
        <taxon>Pseudomonadati</taxon>
        <taxon>Pseudomonadota</taxon>
        <taxon>Alphaproteobacteria</taxon>
        <taxon>Hyphomicrobiales</taxon>
        <taxon>Phyllobacteriaceae</taxon>
        <taxon>Pseudaminobacter</taxon>
    </lineage>
</organism>
<gene>
    <name evidence="2" type="ORF">C7I85_15645</name>
</gene>
<proteinExistence type="predicted"/>
<evidence type="ECO:0000313" key="3">
    <source>
        <dbReference type="Proteomes" id="UP000240653"/>
    </source>
</evidence>
<accession>A0A2P7SBB0</accession>
<dbReference type="CDD" id="cd06664">
    <property type="entry name" value="IscU_like"/>
    <property type="match status" value="1"/>
</dbReference>
<evidence type="ECO:0000313" key="2">
    <source>
        <dbReference type="EMBL" id="PSJ59776.1"/>
    </source>
</evidence>
<dbReference type="InterPro" id="IPR002871">
    <property type="entry name" value="NIF_FeS_clus_asmbl_NifU_N"/>
</dbReference>
<dbReference type="Proteomes" id="UP000240653">
    <property type="component" value="Unassembled WGS sequence"/>
</dbReference>
<dbReference type="GO" id="GO:0016226">
    <property type="term" value="P:iron-sulfur cluster assembly"/>
    <property type="evidence" value="ECO:0007669"/>
    <property type="project" value="InterPro"/>
</dbReference>
<keyword evidence="3" id="KW-1185">Reference proteome</keyword>
<sequence>MIDDVYNAKILGFAGNIARIGRLGHPDATATAHSKLCGSTVTVDLKMEDGIVTDFAHDVKACALGQASSSIMAANVVGASADELRHVREAMLKMLKENGPPPQGRFADLKYLEPVRDYKARHASTMLTFDAVVDCIGQIEKQRAEAAA</sequence>
<dbReference type="RefSeq" id="WP_106724919.1">
    <property type="nucleotide sequence ID" value="NZ_PXYL01000007.1"/>
</dbReference>
<dbReference type="GO" id="GO:0051536">
    <property type="term" value="F:iron-sulfur cluster binding"/>
    <property type="evidence" value="ECO:0007669"/>
    <property type="project" value="InterPro"/>
</dbReference>
<dbReference type="SUPFAM" id="SSF82649">
    <property type="entry name" value="SufE/NifU"/>
    <property type="match status" value="1"/>
</dbReference>
<feature type="domain" description="NIF system FeS cluster assembly NifU N-terminal" evidence="1">
    <location>
        <begin position="6"/>
        <end position="97"/>
    </location>
</feature>
<reference evidence="2 3" key="1">
    <citation type="submission" date="2018-03" db="EMBL/GenBank/DDBJ databases">
        <title>The draft genome of Mesorhizobium soli JCM 19897.</title>
        <authorList>
            <person name="Li L."/>
            <person name="Liu L."/>
            <person name="Liang L."/>
            <person name="Wang T."/>
            <person name="Zhang X."/>
        </authorList>
    </citation>
    <scope>NUCLEOTIDE SEQUENCE [LARGE SCALE GENOMIC DNA]</scope>
    <source>
        <strain evidence="2 3">JCM 19897</strain>
    </source>
</reference>
<dbReference type="Gene3D" id="3.90.1010.10">
    <property type="match status" value="1"/>
</dbReference>
<evidence type="ECO:0000259" key="1">
    <source>
        <dbReference type="Pfam" id="PF01592"/>
    </source>
</evidence>
<dbReference type="EMBL" id="PXYL01000007">
    <property type="protein sequence ID" value="PSJ59776.1"/>
    <property type="molecule type" value="Genomic_DNA"/>
</dbReference>
<comment type="caution">
    <text evidence="2">The sequence shown here is derived from an EMBL/GenBank/DDBJ whole genome shotgun (WGS) entry which is preliminary data.</text>
</comment>
<dbReference type="OrthoDB" id="7857113at2"/>
<dbReference type="AlphaFoldDB" id="A0A2P7SBB0"/>
<name>A0A2P7SBB0_9HYPH</name>
<dbReference type="GO" id="GO:0005506">
    <property type="term" value="F:iron ion binding"/>
    <property type="evidence" value="ECO:0007669"/>
    <property type="project" value="InterPro"/>
</dbReference>
<protein>
    <submittedName>
        <fullName evidence="2">Iron-sulfur cluster assembly scaffold protein</fullName>
    </submittedName>
</protein>